<dbReference type="EC" id="5.4.99.-" evidence="6"/>
<evidence type="ECO:0000256" key="3">
    <source>
        <dbReference type="ARBA" id="ARBA00023235"/>
    </source>
</evidence>
<dbReference type="InterPro" id="IPR020103">
    <property type="entry name" value="PsdUridine_synth_cat_dom_sf"/>
</dbReference>
<evidence type="ECO:0000259" key="7">
    <source>
        <dbReference type="SMART" id="SM00363"/>
    </source>
</evidence>
<evidence type="ECO:0000256" key="2">
    <source>
        <dbReference type="ARBA" id="ARBA00010876"/>
    </source>
</evidence>
<name>A0AAW9MQV7_9FIRM</name>
<protein>
    <recommendedName>
        <fullName evidence="6">Pseudouridine synthase</fullName>
        <ecNumber evidence="6">5.4.99.-</ecNumber>
    </recommendedName>
</protein>
<dbReference type="Gene3D" id="3.30.2350.10">
    <property type="entry name" value="Pseudouridine synthase"/>
    <property type="match status" value="1"/>
</dbReference>
<dbReference type="Pfam" id="PF00849">
    <property type="entry name" value="PseudoU_synth_2"/>
    <property type="match status" value="1"/>
</dbReference>
<dbReference type="GO" id="GO:0003723">
    <property type="term" value="F:RNA binding"/>
    <property type="evidence" value="ECO:0007669"/>
    <property type="project" value="UniProtKB-KW"/>
</dbReference>
<comment type="similarity">
    <text evidence="2 6">Belongs to the pseudouridine synthase RluA family.</text>
</comment>
<dbReference type="InterPro" id="IPR050188">
    <property type="entry name" value="RluA_PseudoU_synthase"/>
</dbReference>
<sequence length="306" mass="35378">MEFVFKYDEDIEKRVDFFLSEKLEFSRSLIASSIKEKKIVVNGNFIKPSYKLINGDIVSGIVVENKILIKKNDIPLDILFEDEYLMVINKAYGISVHPSLSDKADTVVGSLITHTDNLSDVEGEYRRGIVHRLDKDTSGALIIAKDNKTHYLLKEMFQNRKIEKKYLAICSGTIKEDEFTISSYIGRDKYNKTIISSNTNYPKLAKSKIKLISKNDEYLLLEVEIFTGRTHQIRVQLSENHIYILGDKVYGRKKEKIIAKRQMLHAYKLKFYHPITGELLNIIAPLDESFKKILYKTNLKLDESKL</sequence>
<accession>A0AAW9MQV7</accession>
<dbReference type="NCBIfam" id="TIGR00005">
    <property type="entry name" value="rluA_subfam"/>
    <property type="match status" value="1"/>
</dbReference>
<dbReference type="PROSITE" id="PS50889">
    <property type="entry name" value="S4"/>
    <property type="match status" value="1"/>
</dbReference>
<reference evidence="8 9" key="1">
    <citation type="submission" date="2024-01" db="EMBL/GenBank/DDBJ databases">
        <title>Complete genome sequence of Citroniella saccharovorans strain M6.X9, isolated from human fecal sample.</title>
        <authorList>
            <person name="Cheng G."/>
            <person name="Westerholm M."/>
            <person name="Schnurer A."/>
        </authorList>
    </citation>
    <scope>NUCLEOTIDE SEQUENCE [LARGE SCALE GENOMIC DNA]</scope>
    <source>
        <strain evidence="8 9">DSM 29873</strain>
    </source>
</reference>
<feature type="domain" description="RNA-binding S4" evidence="7">
    <location>
        <begin position="13"/>
        <end position="73"/>
    </location>
</feature>
<dbReference type="PROSITE" id="PS01129">
    <property type="entry name" value="PSI_RLU"/>
    <property type="match status" value="1"/>
</dbReference>
<dbReference type="InterPro" id="IPR006225">
    <property type="entry name" value="PsdUridine_synth_RluC/D"/>
</dbReference>
<dbReference type="InterPro" id="IPR006145">
    <property type="entry name" value="PsdUridine_synth_RsuA/RluA"/>
</dbReference>
<evidence type="ECO:0000256" key="1">
    <source>
        <dbReference type="ARBA" id="ARBA00000073"/>
    </source>
</evidence>
<evidence type="ECO:0000313" key="8">
    <source>
        <dbReference type="EMBL" id="MEB3429499.1"/>
    </source>
</evidence>
<dbReference type="CDD" id="cd02869">
    <property type="entry name" value="PseudoU_synth_RluA_like"/>
    <property type="match status" value="1"/>
</dbReference>
<gene>
    <name evidence="8" type="ORF">VLK81_05655</name>
</gene>
<dbReference type="Gene3D" id="3.10.290.10">
    <property type="entry name" value="RNA-binding S4 domain"/>
    <property type="match status" value="1"/>
</dbReference>
<dbReference type="GO" id="GO:0120159">
    <property type="term" value="F:rRNA pseudouridine synthase activity"/>
    <property type="evidence" value="ECO:0007669"/>
    <property type="project" value="UniProtKB-ARBA"/>
</dbReference>
<dbReference type="InterPro" id="IPR006224">
    <property type="entry name" value="PsdUridine_synth_RluA-like_CS"/>
</dbReference>
<dbReference type="PANTHER" id="PTHR21600">
    <property type="entry name" value="MITOCHONDRIAL RNA PSEUDOURIDINE SYNTHASE"/>
    <property type="match status" value="1"/>
</dbReference>
<dbReference type="InterPro" id="IPR036986">
    <property type="entry name" value="S4_RNA-bd_sf"/>
</dbReference>
<comment type="function">
    <text evidence="6">Responsible for synthesis of pseudouridine from uracil.</text>
</comment>
<organism evidence="8 9">
    <name type="scientific">Citroniella saccharovorans</name>
    <dbReference type="NCBI Taxonomy" id="2053367"/>
    <lineage>
        <taxon>Bacteria</taxon>
        <taxon>Bacillati</taxon>
        <taxon>Bacillota</taxon>
        <taxon>Tissierellia</taxon>
        <taxon>Tissierellales</taxon>
        <taxon>Peptoniphilaceae</taxon>
        <taxon>Citroniella</taxon>
    </lineage>
</organism>
<dbReference type="EMBL" id="JAYKOT010000003">
    <property type="protein sequence ID" value="MEB3429499.1"/>
    <property type="molecule type" value="Genomic_DNA"/>
</dbReference>
<comment type="catalytic activity">
    <reaction evidence="1 6">
        <text>a uridine in RNA = a pseudouridine in RNA</text>
        <dbReference type="Rhea" id="RHEA:48348"/>
        <dbReference type="Rhea" id="RHEA-COMP:12068"/>
        <dbReference type="Rhea" id="RHEA-COMP:12069"/>
        <dbReference type="ChEBI" id="CHEBI:65314"/>
        <dbReference type="ChEBI" id="CHEBI:65315"/>
    </reaction>
</comment>
<evidence type="ECO:0000256" key="5">
    <source>
        <dbReference type="PROSITE-ProRule" id="PRU00182"/>
    </source>
</evidence>
<keyword evidence="3 6" id="KW-0413">Isomerase</keyword>
<dbReference type="Proteomes" id="UP001357733">
    <property type="component" value="Unassembled WGS sequence"/>
</dbReference>
<dbReference type="InterPro" id="IPR002942">
    <property type="entry name" value="S4_RNA-bd"/>
</dbReference>
<dbReference type="AlphaFoldDB" id="A0AAW9MQV7"/>
<keyword evidence="9" id="KW-1185">Reference proteome</keyword>
<dbReference type="SMART" id="SM00363">
    <property type="entry name" value="S4"/>
    <property type="match status" value="1"/>
</dbReference>
<comment type="caution">
    <text evidence="8">The sequence shown here is derived from an EMBL/GenBank/DDBJ whole genome shotgun (WGS) entry which is preliminary data.</text>
</comment>
<dbReference type="SUPFAM" id="SSF55174">
    <property type="entry name" value="Alpha-L RNA-binding motif"/>
    <property type="match status" value="1"/>
</dbReference>
<dbReference type="SUPFAM" id="SSF55120">
    <property type="entry name" value="Pseudouridine synthase"/>
    <property type="match status" value="1"/>
</dbReference>
<dbReference type="PANTHER" id="PTHR21600:SF44">
    <property type="entry name" value="RIBOSOMAL LARGE SUBUNIT PSEUDOURIDINE SYNTHASE D"/>
    <property type="match status" value="1"/>
</dbReference>
<dbReference type="GO" id="GO:0000455">
    <property type="term" value="P:enzyme-directed rRNA pseudouridine synthesis"/>
    <property type="evidence" value="ECO:0007669"/>
    <property type="project" value="TreeGrafter"/>
</dbReference>
<evidence type="ECO:0000256" key="6">
    <source>
        <dbReference type="RuleBase" id="RU362028"/>
    </source>
</evidence>
<keyword evidence="5" id="KW-0694">RNA-binding</keyword>
<feature type="active site" evidence="4">
    <location>
        <position position="134"/>
    </location>
</feature>
<dbReference type="RefSeq" id="WP_324619684.1">
    <property type="nucleotide sequence ID" value="NZ_JAYKOT010000003.1"/>
</dbReference>
<dbReference type="CDD" id="cd00165">
    <property type="entry name" value="S4"/>
    <property type="match status" value="1"/>
</dbReference>
<evidence type="ECO:0000313" key="9">
    <source>
        <dbReference type="Proteomes" id="UP001357733"/>
    </source>
</evidence>
<evidence type="ECO:0000256" key="4">
    <source>
        <dbReference type="PIRSR" id="PIRSR606225-1"/>
    </source>
</evidence>
<proteinExistence type="inferred from homology"/>